<dbReference type="Proteomes" id="UP000323597">
    <property type="component" value="Chromosome A02"/>
</dbReference>
<evidence type="ECO:0000313" key="1">
    <source>
        <dbReference type="EMBL" id="TYJ46608.1"/>
    </source>
</evidence>
<dbReference type="EMBL" id="CM017637">
    <property type="protein sequence ID" value="TYJ46608.1"/>
    <property type="molecule type" value="Genomic_DNA"/>
</dbReference>
<organism evidence="1 2">
    <name type="scientific">Gossypium mustelinum</name>
    <name type="common">Cotton</name>
    <name type="synonym">Gossypium caicoense</name>
    <dbReference type="NCBI Taxonomy" id="34275"/>
    <lineage>
        <taxon>Eukaryota</taxon>
        <taxon>Viridiplantae</taxon>
        <taxon>Streptophyta</taxon>
        <taxon>Embryophyta</taxon>
        <taxon>Tracheophyta</taxon>
        <taxon>Spermatophyta</taxon>
        <taxon>Magnoliopsida</taxon>
        <taxon>eudicotyledons</taxon>
        <taxon>Gunneridae</taxon>
        <taxon>Pentapetalae</taxon>
        <taxon>rosids</taxon>
        <taxon>malvids</taxon>
        <taxon>Malvales</taxon>
        <taxon>Malvaceae</taxon>
        <taxon>Malvoideae</taxon>
        <taxon>Gossypium</taxon>
    </lineage>
</organism>
<evidence type="ECO:0000313" key="2">
    <source>
        <dbReference type="Proteomes" id="UP000323597"/>
    </source>
</evidence>
<gene>
    <name evidence="1" type="ORF">E1A91_A02G131000v1</name>
</gene>
<sequence>MRHLHKNKCLFEICYSLNILGRVVYVIIKYNGKHPTIKASTTQASSEHK</sequence>
<dbReference type="AlphaFoldDB" id="A0A5D3A736"/>
<proteinExistence type="predicted"/>
<accession>A0A5D3A736</accession>
<reference evidence="1 2" key="1">
    <citation type="submission" date="2019-07" db="EMBL/GenBank/DDBJ databases">
        <title>WGS assembly of Gossypium mustelinum.</title>
        <authorList>
            <person name="Chen Z.J."/>
            <person name="Sreedasyam A."/>
            <person name="Ando A."/>
            <person name="Song Q."/>
            <person name="De L."/>
            <person name="Hulse-Kemp A."/>
            <person name="Ding M."/>
            <person name="Ye W."/>
            <person name="Kirkbride R."/>
            <person name="Jenkins J."/>
            <person name="Plott C."/>
            <person name="Lovell J."/>
            <person name="Lin Y.-M."/>
            <person name="Vaughn R."/>
            <person name="Liu B."/>
            <person name="Li W."/>
            <person name="Simpson S."/>
            <person name="Scheffler B."/>
            <person name="Saski C."/>
            <person name="Grover C."/>
            <person name="Hu G."/>
            <person name="Conover J."/>
            <person name="Carlson J."/>
            <person name="Shu S."/>
            <person name="Boston L."/>
            <person name="Williams M."/>
            <person name="Peterson D."/>
            <person name="Mcgee K."/>
            <person name="Jones D."/>
            <person name="Wendel J."/>
            <person name="Stelly D."/>
            <person name="Grimwood J."/>
            <person name="Schmutz J."/>
        </authorList>
    </citation>
    <scope>NUCLEOTIDE SEQUENCE [LARGE SCALE GENOMIC DNA]</scope>
    <source>
        <strain evidence="1">1408120.09</strain>
    </source>
</reference>
<name>A0A5D3A736_GOSMU</name>
<protein>
    <submittedName>
        <fullName evidence="1">Uncharacterized protein</fullName>
    </submittedName>
</protein>
<keyword evidence="2" id="KW-1185">Reference proteome</keyword>